<organism evidence="3 4">
    <name type="scientific">Halomarina oriensis</name>
    <dbReference type="NCBI Taxonomy" id="671145"/>
    <lineage>
        <taxon>Archaea</taxon>
        <taxon>Methanobacteriati</taxon>
        <taxon>Methanobacteriota</taxon>
        <taxon>Stenosarchaea group</taxon>
        <taxon>Halobacteria</taxon>
        <taxon>Halobacteriales</taxon>
        <taxon>Natronomonadaceae</taxon>
        <taxon>Halomarina</taxon>
    </lineage>
</organism>
<protein>
    <submittedName>
        <fullName evidence="3">Uncharacterized protein</fullName>
    </submittedName>
</protein>
<dbReference type="RefSeq" id="WP_158205840.1">
    <property type="nucleotide sequence ID" value="NZ_WSZK01000030.1"/>
</dbReference>
<evidence type="ECO:0000313" key="3">
    <source>
        <dbReference type="EMBL" id="MWG36189.1"/>
    </source>
</evidence>
<proteinExistence type="predicted"/>
<dbReference type="Proteomes" id="UP000451471">
    <property type="component" value="Unassembled WGS sequence"/>
</dbReference>
<accession>A0A6B0GRE7</accession>
<feature type="transmembrane region" description="Helical" evidence="2">
    <location>
        <begin position="48"/>
        <end position="68"/>
    </location>
</feature>
<reference evidence="3 4" key="1">
    <citation type="submission" date="2019-12" db="EMBL/GenBank/DDBJ databases">
        <title>Halocatena pleomorpha gen. nov. sp. nov., an extremely halophilic archaeon of family Halobacteriaceae isolated from saltpan soil.</title>
        <authorList>
            <person name="Pal Y."/>
            <person name="Verma A."/>
            <person name="Krishnamurthi S."/>
            <person name="Kumar P."/>
        </authorList>
    </citation>
    <scope>NUCLEOTIDE SEQUENCE [LARGE SCALE GENOMIC DNA]</scope>
    <source>
        <strain evidence="3 4">JCM 16495</strain>
    </source>
</reference>
<keyword evidence="2" id="KW-1133">Transmembrane helix</keyword>
<comment type="caution">
    <text evidence="3">The sequence shown here is derived from an EMBL/GenBank/DDBJ whole genome shotgun (WGS) entry which is preliminary data.</text>
</comment>
<gene>
    <name evidence="3" type="ORF">GQS65_17140</name>
</gene>
<feature type="region of interest" description="Disordered" evidence="1">
    <location>
        <begin position="72"/>
        <end position="94"/>
    </location>
</feature>
<keyword evidence="2" id="KW-0472">Membrane</keyword>
<evidence type="ECO:0000256" key="1">
    <source>
        <dbReference type="SAM" id="MobiDB-lite"/>
    </source>
</evidence>
<name>A0A6B0GRE7_9EURY</name>
<dbReference type="AlphaFoldDB" id="A0A6B0GRE7"/>
<keyword evidence="4" id="KW-1185">Reference proteome</keyword>
<dbReference type="EMBL" id="WSZK01000030">
    <property type="protein sequence ID" value="MWG36189.1"/>
    <property type="molecule type" value="Genomic_DNA"/>
</dbReference>
<sequence length="94" mass="9616">MADITVFKVDLSDSTFVAPLGRQILADRVDVESDDDDAEGSGGGRGKLLVVGAVGVVAVVGGLGVVLARKFRGGDDEDPAPPRGVGLGRRELGR</sequence>
<keyword evidence="2" id="KW-0812">Transmembrane</keyword>
<evidence type="ECO:0000256" key="2">
    <source>
        <dbReference type="SAM" id="Phobius"/>
    </source>
</evidence>
<evidence type="ECO:0000313" key="4">
    <source>
        <dbReference type="Proteomes" id="UP000451471"/>
    </source>
</evidence>